<evidence type="ECO:0000256" key="2">
    <source>
        <dbReference type="ARBA" id="ARBA00022679"/>
    </source>
</evidence>
<evidence type="ECO:0000256" key="3">
    <source>
        <dbReference type="ARBA" id="ARBA00023315"/>
    </source>
</evidence>
<keyword evidence="3" id="KW-0012">Acyltransferase</keyword>
<proteinExistence type="inferred from homology"/>
<dbReference type="Gene3D" id="3.30.559.10">
    <property type="entry name" value="Chloramphenicol acetyltransferase-like domain"/>
    <property type="match status" value="2"/>
</dbReference>
<keyword evidence="2" id="KW-0808">Transferase</keyword>
<comment type="caution">
    <text evidence="4">The sequence shown here is derived from an EMBL/GenBank/DDBJ whole genome shotgun (WGS) entry which is preliminary data.</text>
</comment>
<dbReference type="PANTHER" id="PTHR31896:SF12">
    <property type="entry name" value="HXXXD-TYPE ACYL-TRANSFERASE FAMILY PROTEIN"/>
    <property type="match status" value="1"/>
</dbReference>
<dbReference type="InterPro" id="IPR051283">
    <property type="entry name" value="Sec_Metabolite_Acyltrans"/>
</dbReference>
<dbReference type="PANTHER" id="PTHR31896">
    <property type="entry name" value="FAMILY REGULATORY PROTEIN, PUTATIVE (AFU_ORTHOLOGUE AFUA_3G14730)-RELATED"/>
    <property type="match status" value="1"/>
</dbReference>
<dbReference type="Proteomes" id="UP001459277">
    <property type="component" value="Unassembled WGS sequence"/>
</dbReference>
<evidence type="ECO:0000313" key="4">
    <source>
        <dbReference type="EMBL" id="KAL0017424.1"/>
    </source>
</evidence>
<dbReference type="InterPro" id="IPR023213">
    <property type="entry name" value="CAT-like_dom_sf"/>
</dbReference>
<dbReference type="EMBL" id="JAZDWU010000001">
    <property type="protein sequence ID" value="KAL0017424.1"/>
    <property type="molecule type" value="Genomic_DNA"/>
</dbReference>
<dbReference type="FunFam" id="3.30.559.10:FF:000008">
    <property type="entry name" value="Tryptamine hydroxycinnamoyl transferase"/>
    <property type="match status" value="1"/>
</dbReference>
<gene>
    <name evidence="4" type="ORF">SO802_004493</name>
</gene>
<protein>
    <submittedName>
        <fullName evidence="4">Uncharacterized protein</fullName>
    </submittedName>
</protein>
<dbReference type="Pfam" id="PF02458">
    <property type="entry name" value="Transferase"/>
    <property type="match status" value="1"/>
</dbReference>
<name>A0AAW2E738_9ROSI</name>
<comment type="similarity">
    <text evidence="1">Belongs to the plant acyltransferase family.</text>
</comment>
<dbReference type="AlphaFoldDB" id="A0AAW2E738"/>
<evidence type="ECO:0000256" key="1">
    <source>
        <dbReference type="ARBA" id="ARBA00009861"/>
    </source>
</evidence>
<evidence type="ECO:0000313" key="5">
    <source>
        <dbReference type="Proteomes" id="UP001459277"/>
    </source>
</evidence>
<organism evidence="4 5">
    <name type="scientific">Lithocarpus litseifolius</name>
    <dbReference type="NCBI Taxonomy" id="425828"/>
    <lineage>
        <taxon>Eukaryota</taxon>
        <taxon>Viridiplantae</taxon>
        <taxon>Streptophyta</taxon>
        <taxon>Embryophyta</taxon>
        <taxon>Tracheophyta</taxon>
        <taxon>Spermatophyta</taxon>
        <taxon>Magnoliopsida</taxon>
        <taxon>eudicotyledons</taxon>
        <taxon>Gunneridae</taxon>
        <taxon>Pentapetalae</taxon>
        <taxon>rosids</taxon>
        <taxon>fabids</taxon>
        <taxon>Fagales</taxon>
        <taxon>Fagaceae</taxon>
        <taxon>Lithocarpus</taxon>
    </lineage>
</organism>
<dbReference type="GO" id="GO:0016746">
    <property type="term" value="F:acyltransferase activity"/>
    <property type="evidence" value="ECO:0007669"/>
    <property type="project" value="UniProtKB-KW"/>
</dbReference>
<reference evidence="4 5" key="1">
    <citation type="submission" date="2024-01" db="EMBL/GenBank/DDBJ databases">
        <title>A telomere-to-telomere, gap-free genome of sweet tea (Lithocarpus litseifolius).</title>
        <authorList>
            <person name="Zhou J."/>
        </authorList>
    </citation>
    <scope>NUCLEOTIDE SEQUENCE [LARGE SCALE GENOMIC DNA]</scope>
    <source>
        <strain evidence="4">Zhou-2022a</strain>
        <tissue evidence="4">Leaf</tissue>
    </source>
</reference>
<accession>A0AAW2E738</accession>
<keyword evidence="5" id="KW-1185">Reference proteome</keyword>
<sequence length="457" mass="51233">MSTNPPKIRYISESFIKPQYALEESKRPFYLSPCDLSILSLNYIQKGLLFTKPPTENAQEDFIKTLLGRLQHSLSVTLVHFYPLAGRLVTKKNENPPSSLIFVDCSNSPGAKFIYADLDMTISDILSPIDVPSIVQSFFDHDRAVNYDGHTMPLLSIQVTELKDGIFIGCSMNHCLGDGTSYWHFFNTWSEIFQAQGNSISITRPPIHRRWFPDGVSPIINLPFSHQDEFISRGEAQKLRERMFHFSSESIAKLKAKANAESNTNKISSFQSLSALVWRCITRARCLPHDQITHCKLAANNRSRMEPSFSDDYFGNSVYVVGGVTTAGELLEHNLGWAAWNLHEAVVNHTDKVVRDWVDTWLQSPIVYQPALVFDPCSVMMGSSPRFNMYGNEFGMGKAGALRSGYANKFDGKVSSYPGYEGGGSIDLEVCLPPDSMSSLESDKEFMDAVSLSHQLH</sequence>